<dbReference type="RefSeq" id="WP_042230883.1">
    <property type="nucleotide sequence ID" value="NZ_CP026520.1"/>
</dbReference>
<dbReference type="NCBIfam" id="TIGR03717">
    <property type="entry name" value="R_switched_YjbE"/>
    <property type="match status" value="1"/>
</dbReference>
<dbReference type="SUPFAM" id="SSF89447">
    <property type="entry name" value="AbrB/MazE/MraZ-like"/>
    <property type="match status" value="1"/>
</dbReference>
<keyword evidence="5 6" id="KW-0472">Membrane</keyword>
<keyword evidence="4 6" id="KW-1133">Transmembrane helix</keyword>
<evidence type="ECO:0000256" key="2">
    <source>
        <dbReference type="ARBA" id="ARBA00007511"/>
    </source>
</evidence>
<evidence type="ECO:0000256" key="1">
    <source>
        <dbReference type="ARBA" id="ARBA00004141"/>
    </source>
</evidence>
<feature type="transmembrane region" description="Helical" evidence="6">
    <location>
        <begin position="102"/>
        <end position="120"/>
    </location>
</feature>
<dbReference type="GeneID" id="95375118"/>
<evidence type="ECO:0000313" key="9">
    <source>
        <dbReference type="Proteomes" id="UP000288943"/>
    </source>
</evidence>
<evidence type="ECO:0000256" key="4">
    <source>
        <dbReference type="ARBA" id="ARBA00022989"/>
    </source>
</evidence>
<dbReference type="Proteomes" id="UP001527202">
    <property type="component" value="Unassembled WGS sequence"/>
</dbReference>
<dbReference type="OrthoDB" id="5295733at2"/>
<dbReference type="PANTHER" id="PTHR30238:SF4">
    <property type="entry name" value="SLL1022 PROTEIN"/>
    <property type="match status" value="1"/>
</dbReference>
<organism evidence="8 9">
    <name type="scientific">Paenibacillus chitinolyticus</name>
    <dbReference type="NCBI Taxonomy" id="79263"/>
    <lineage>
        <taxon>Bacteria</taxon>
        <taxon>Bacillati</taxon>
        <taxon>Bacillota</taxon>
        <taxon>Bacilli</taxon>
        <taxon>Bacillales</taxon>
        <taxon>Paenibacillaceae</taxon>
        <taxon>Paenibacillus</taxon>
    </lineage>
</organism>
<feature type="transmembrane region" description="Helical" evidence="6">
    <location>
        <begin position="73"/>
        <end position="90"/>
    </location>
</feature>
<accession>A0A410WUG8</accession>
<dbReference type="EMBL" id="CP026520">
    <property type="protein sequence ID" value="QAV17961.1"/>
    <property type="molecule type" value="Genomic_DNA"/>
</dbReference>
<protein>
    <submittedName>
        <fullName evidence="7">TerC family protein</fullName>
    </submittedName>
</protein>
<dbReference type="InterPro" id="IPR022301">
    <property type="entry name" value="Integral_membrane_YjbE"/>
</dbReference>
<dbReference type="EMBL" id="JAMDMJ010000004">
    <property type="protein sequence ID" value="MCY9595097.1"/>
    <property type="molecule type" value="Genomic_DNA"/>
</dbReference>
<dbReference type="KEGG" id="pchi:PC41400_09895"/>
<dbReference type="PANTHER" id="PTHR30238">
    <property type="entry name" value="MEMBRANE BOUND PREDICTED REDOX MODULATOR"/>
    <property type="match status" value="1"/>
</dbReference>
<comment type="subcellular location">
    <subcellularLocation>
        <location evidence="1">Membrane</location>
        <topology evidence="1">Multi-pass membrane protein</topology>
    </subcellularLocation>
</comment>
<dbReference type="InterPro" id="IPR005496">
    <property type="entry name" value="Integral_membrane_TerC"/>
</dbReference>
<comment type="similarity">
    <text evidence="2">Belongs to the TerC family.</text>
</comment>
<evidence type="ECO:0000256" key="6">
    <source>
        <dbReference type="SAM" id="Phobius"/>
    </source>
</evidence>
<dbReference type="Pfam" id="PF03741">
    <property type="entry name" value="TerC"/>
    <property type="match status" value="1"/>
</dbReference>
<sequence>MDWFSTASLLTLLNIIIIDLVLAGDNAIVIGMAAKNVPKNLQKRVILWGTAGAVGIRVVATVLVVYLLKIPGLLFVGGLLLVWIALKLLTDKSDHDNIAAKNTVGAAITTIIAADAAMGIDNVIAIAGAAHGHIGLVIIGLLVSVPIVVWGSTIFIKVVDRFPIVMYIGSGVLAYTAAKMLTEENFIMHDYFSANPLVKWLFIAVVIVGVLVTGYVVKMSGYSVKINDRGQLTLPKHVGHEANIAPEDRFTVQSDPSGRLVFVKVGPDKDPKSVKSAG</sequence>
<feature type="transmembrane region" description="Helical" evidence="6">
    <location>
        <begin position="45"/>
        <end position="67"/>
    </location>
</feature>
<dbReference type="Proteomes" id="UP000288943">
    <property type="component" value="Chromosome"/>
</dbReference>
<feature type="transmembrane region" description="Helical" evidence="6">
    <location>
        <begin position="12"/>
        <end position="33"/>
    </location>
</feature>
<feature type="transmembrane region" description="Helical" evidence="6">
    <location>
        <begin position="198"/>
        <end position="217"/>
    </location>
</feature>
<reference evidence="7 10" key="2">
    <citation type="submission" date="2022-05" db="EMBL/GenBank/DDBJ databases">
        <title>Genome Sequencing of Bee-Associated Microbes.</title>
        <authorList>
            <person name="Dunlap C."/>
        </authorList>
    </citation>
    <scope>NUCLEOTIDE SEQUENCE [LARGE SCALE GENOMIC DNA]</scope>
    <source>
        <strain evidence="7 10">NRRL B-23120</strain>
    </source>
</reference>
<gene>
    <name evidence="7" type="ORF">M5X16_04810</name>
    <name evidence="8" type="ORF">PC41400_09895</name>
</gene>
<dbReference type="AlphaFoldDB" id="A0A410WUG8"/>
<dbReference type="GO" id="GO:0016020">
    <property type="term" value="C:membrane"/>
    <property type="evidence" value="ECO:0007669"/>
    <property type="project" value="UniProtKB-SubCell"/>
</dbReference>
<keyword evidence="3 6" id="KW-0812">Transmembrane</keyword>
<evidence type="ECO:0000256" key="3">
    <source>
        <dbReference type="ARBA" id="ARBA00022692"/>
    </source>
</evidence>
<evidence type="ECO:0000313" key="8">
    <source>
        <dbReference type="EMBL" id="QAV17961.1"/>
    </source>
</evidence>
<feature type="transmembrane region" description="Helical" evidence="6">
    <location>
        <begin position="126"/>
        <end position="150"/>
    </location>
</feature>
<feature type="transmembrane region" description="Helical" evidence="6">
    <location>
        <begin position="162"/>
        <end position="178"/>
    </location>
</feature>
<evidence type="ECO:0000313" key="10">
    <source>
        <dbReference type="Proteomes" id="UP001527202"/>
    </source>
</evidence>
<evidence type="ECO:0000313" key="7">
    <source>
        <dbReference type="EMBL" id="MCY9595097.1"/>
    </source>
</evidence>
<proteinExistence type="inferred from homology"/>
<keyword evidence="10" id="KW-1185">Reference proteome</keyword>
<reference evidence="8 9" key="1">
    <citation type="submission" date="2018-01" db="EMBL/GenBank/DDBJ databases">
        <title>The whole genome sequencing and assembly of Paenibacillus chitinolyticus KCCM 41400 strain.</title>
        <authorList>
            <person name="Kim J.-Y."/>
            <person name="Park M.-K."/>
            <person name="Lee Y.-J."/>
            <person name="Yi H."/>
            <person name="Bahn Y.-S."/>
            <person name="Kim J.F."/>
            <person name="Lee D.-W."/>
        </authorList>
    </citation>
    <scope>NUCLEOTIDE SEQUENCE [LARGE SCALE GENOMIC DNA]</scope>
    <source>
        <strain evidence="8 9">KCCM 41400</strain>
    </source>
</reference>
<name>A0A410WUG8_9BACL</name>
<dbReference type="InterPro" id="IPR037914">
    <property type="entry name" value="SpoVT-AbrB_sf"/>
</dbReference>
<evidence type="ECO:0000256" key="5">
    <source>
        <dbReference type="ARBA" id="ARBA00023136"/>
    </source>
</evidence>